<dbReference type="Proteomes" id="UP000030408">
    <property type="component" value="Unassembled WGS sequence"/>
</dbReference>
<accession>A0A0A3HTS5</accession>
<gene>
    <name evidence="1" type="ORF">CD33_16880</name>
</gene>
<dbReference type="EMBL" id="JPVO01000055">
    <property type="protein sequence ID" value="KGR73698.1"/>
    <property type="molecule type" value="Genomic_DNA"/>
</dbReference>
<organism evidence="1 2">
    <name type="scientific">Ureibacillus sinduriensis BLB-1 = JCM 15800</name>
    <dbReference type="NCBI Taxonomy" id="1384057"/>
    <lineage>
        <taxon>Bacteria</taxon>
        <taxon>Bacillati</taxon>
        <taxon>Bacillota</taxon>
        <taxon>Bacilli</taxon>
        <taxon>Bacillales</taxon>
        <taxon>Caryophanaceae</taxon>
        <taxon>Ureibacillus</taxon>
    </lineage>
</organism>
<protein>
    <recommendedName>
        <fullName evidence="3">4-diphosphocytidyl-2C-methyl-D-erythritol kinase</fullName>
    </recommendedName>
</protein>
<dbReference type="OrthoDB" id="2735802at2"/>
<proteinExistence type="predicted"/>
<dbReference type="AlphaFoldDB" id="A0A0A3HTS5"/>
<name>A0A0A3HTS5_9BACL</name>
<sequence>MEEPILFISSPPVYFTEIAEIKETFLEESTSVFVPNRSDRIADQVIARQLNYFSQPINQFRTLVFHLVNGEKMVGKVQEVLGSDVKIKSANKVKLINGNEIETITIANDF</sequence>
<keyword evidence="2" id="KW-1185">Reference proteome</keyword>
<dbReference type="eggNOG" id="ENOG5033J4F">
    <property type="taxonomic scope" value="Bacteria"/>
</dbReference>
<reference evidence="1 2" key="1">
    <citation type="submission" date="2014-02" db="EMBL/GenBank/DDBJ databases">
        <title>Draft genome sequence of Lysinibacillus sinduriensis JCM 15800.</title>
        <authorList>
            <person name="Zhang F."/>
            <person name="Wang G."/>
            <person name="Zhang L."/>
        </authorList>
    </citation>
    <scope>NUCLEOTIDE SEQUENCE [LARGE SCALE GENOMIC DNA]</scope>
    <source>
        <strain evidence="1 2">JCM 15800</strain>
    </source>
</reference>
<dbReference type="RefSeq" id="WP_036202485.1">
    <property type="nucleotide sequence ID" value="NZ_AVCY01000001.1"/>
</dbReference>
<evidence type="ECO:0000313" key="1">
    <source>
        <dbReference type="EMBL" id="KGR73698.1"/>
    </source>
</evidence>
<comment type="caution">
    <text evidence="1">The sequence shown here is derived from an EMBL/GenBank/DDBJ whole genome shotgun (WGS) entry which is preliminary data.</text>
</comment>
<evidence type="ECO:0000313" key="2">
    <source>
        <dbReference type="Proteomes" id="UP000030408"/>
    </source>
</evidence>
<evidence type="ECO:0008006" key="3">
    <source>
        <dbReference type="Google" id="ProtNLM"/>
    </source>
</evidence>